<evidence type="ECO:0000313" key="2">
    <source>
        <dbReference type="EMBL" id="VDO73426.1"/>
    </source>
</evidence>
<evidence type="ECO:0000313" key="3">
    <source>
        <dbReference type="Proteomes" id="UP000050761"/>
    </source>
</evidence>
<organism evidence="2">
    <name type="scientific">Heligmosomoides polygyrus</name>
    <name type="common">Parasitic roundworm</name>
    <dbReference type="NCBI Taxonomy" id="6339"/>
    <lineage>
        <taxon>Eukaryota</taxon>
        <taxon>Metazoa</taxon>
        <taxon>Ecdysozoa</taxon>
        <taxon>Nematoda</taxon>
        <taxon>Chromadorea</taxon>
        <taxon>Rhabditida</taxon>
        <taxon>Rhabditina</taxon>
        <taxon>Rhabditomorpha</taxon>
        <taxon>Strongyloidea</taxon>
        <taxon>Heligmosomidae</taxon>
        <taxon>Heligmosomoides</taxon>
    </lineage>
</organism>
<dbReference type="AlphaFoldDB" id="A0A3P7XHP2"/>
<dbReference type="Proteomes" id="UP000050761">
    <property type="component" value="Unassembled WGS sequence"/>
</dbReference>
<evidence type="ECO:0000256" key="1">
    <source>
        <dbReference type="SAM" id="Coils"/>
    </source>
</evidence>
<name>A0A3P7XHP2_HELPZ</name>
<dbReference type="SUPFAM" id="SSF52058">
    <property type="entry name" value="L domain-like"/>
    <property type="match status" value="1"/>
</dbReference>
<accession>A0A3P7XHP2</accession>
<feature type="coiled-coil region" evidence="1">
    <location>
        <begin position="8"/>
        <end position="35"/>
    </location>
</feature>
<dbReference type="WBParaSite" id="HPBE_0000774001-mRNA-1">
    <property type="protein sequence ID" value="HPBE_0000774001-mRNA-1"/>
    <property type="gene ID" value="HPBE_0000774001"/>
</dbReference>
<protein>
    <submittedName>
        <fullName evidence="4">F-box domain-containing protein</fullName>
    </submittedName>
</protein>
<dbReference type="OrthoDB" id="5846479at2759"/>
<keyword evidence="1" id="KW-0175">Coiled coil</keyword>
<proteinExistence type="predicted"/>
<gene>
    <name evidence="2" type="ORF">HPBE_LOCUS7741</name>
</gene>
<evidence type="ECO:0000313" key="4">
    <source>
        <dbReference type="WBParaSite" id="HPBE_0000774001-mRNA-1"/>
    </source>
</evidence>
<sequence>MLTVLLPKVDAKRALEEEEKDKQNQCAQYHELRSSSDYDTFVDDCAGKEVFGFENGVAKKFHARLMEEKMFNQLFKNAREIGFHIYVENTDFEELKLPKLEKLEGGITIRNNPELRSFRIRRGFTFSRKRNAPTTVTVDGNAKLNAESMADLRSLCSYCDIFEWTKCSAIEPLVSDSDYAALIEKCQGEKIIKSRPQTKLFLDLSKISQDQFDMLFSQATHVEMCISMRDVPWTQLVFPKLLRLIPCGAGDRALKAVHNSNLRMISFPSYNSEGFGRLNSMINIELRNNFVLPEFIITSLRSRCRFCTLQVYKECDQIEPRQTRNATKFVELCGGKKIWKPAKDYVLELDISRLSQDLIDELFQDVTTIKMCITLRQSQLKHLRMINLVELHTCQAGRAAFTIEANMKLEKIEVASSFRWDICKEAFHVVLSPALKAYPSFDQCEYCVLELNTKCGATGRRLSYTSLSDVLQICPRKRKIVFREAVTITEDQFNKLCSETRYLEMGFNIVNSDYAALNCPKLYSIRSPQAGKPIFTIIGNSQLEVVKIPQKVIYPGTEKIFVVKRNPRIPQETIALLKKICPHCDIEGFFSKCNGIDNVQTFEEFMEKCAGQPIISGKHGLVLKFNFTEQQLNRLFSEAVEVQLCLNIQAALVQKLVFPKLTKWKSCAAGMECSGVSCLVRRSEEFTRNPYLDLDLVPPMPLGISGD</sequence>
<keyword evidence="3" id="KW-1185">Reference proteome</keyword>
<dbReference type="EMBL" id="UZAH01025962">
    <property type="protein sequence ID" value="VDO73426.1"/>
    <property type="molecule type" value="Genomic_DNA"/>
</dbReference>
<reference evidence="2 3" key="1">
    <citation type="submission" date="2018-11" db="EMBL/GenBank/DDBJ databases">
        <authorList>
            <consortium name="Pathogen Informatics"/>
        </authorList>
    </citation>
    <scope>NUCLEOTIDE SEQUENCE [LARGE SCALE GENOMIC DNA]</scope>
</reference>
<reference evidence="4" key="2">
    <citation type="submission" date="2019-09" db="UniProtKB">
        <authorList>
            <consortium name="WormBaseParasite"/>
        </authorList>
    </citation>
    <scope>IDENTIFICATION</scope>
</reference>